<evidence type="ECO:0000256" key="1">
    <source>
        <dbReference type="ARBA" id="ARBA00008416"/>
    </source>
</evidence>
<dbReference type="Pfam" id="PF05726">
    <property type="entry name" value="Pirin_C"/>
    <property type="match status" value="1"/>
</dbReference>
<feature type="domain" description="Pirin C-terminal" evidence="3">
    <location>
        <begin position="195"/>
        <end position="287"/>
    </location>
</feature>
<dbReference type="PANTHER" id="PTHR13903">
    <property type="entry name" value="PIRIN-RELATED"/>
    <property type="match status" value="1"/>
</dbReference>
<feature type="domain" description="Pirin N-terminal" evidence="2">
    <location>
        <begin position="39"/>
        <end position="138"/>
    </location>
</feature>
<accession>A0A0F9YHD2</accession>
<evidence type="ECO:0000259" key="2">
    <source>
        <dbReference type="Pfam" id="PF02678"/>
    </source>
</evidence>
<organism evidence="4">
    <name type="scientific">marine sediment metagenome</name>
    <dbReference type="NCBI Taxonomy" id="412755"/>
    <lineage>
        <taxon>unclassified sequences</taxon>
        <taxon>metagenomes</taxon>
        <taxon>ecological metagenomes</taxon>
    </lineage>
</organism>
<reference evidence="4" key="1">
    <citation type="journal article" date="2015" name="Nature">
        <title>Complex archaea that bridge the gap between prokaryotes and eukaryotes.</title>
        <authorList>
            <person name="Spang A."/>
            <person name="Saw J.H."/>
            <person name="Jorgensen S.L."/>
            <person name="Zaremba-Niedzwiedzka K."/>
            <person name="Martijn J."/>
            <person name="Lind A.E."/>
            <person name="van Eijk R."/>
            <person name="Schleper C."/>
            <person name="Guy L."/>
            <person name="Ettema T.J."/>
        </authorList>
    </citation>
    <scope>NUCLEOTIDE SEQUENCE</scope>
</reference>
<dbReference type="Pfam" id="PF02678">
    <property type="entry name" value="Pirin"/>
    <property type="match status" value="1"/>
</dbReference>
<proteinExistence type="inferred from homology"/>
<dbReference type="Gene3D" id="2.60.120.10">
    <property type="entry name" value="Jelly Rolls"/>
    <property type="match status" value="2"/>
</dbReference>
<evidence type="ECO:0000313" key="4">
    <source>
        <dbReference type="EMBL" id="KKO03769.1"/>
    </source>
</evidence>
<dbReference type="SUPFAM" id="SSF51182">
    <property type="entry name" value="RmlC-like cupins"/>
    <property type="match status" value="1"/>
</dbReference>
<protein>
    <recommendedName>
        <fullName evidence="5">Pirin N-terminal domain-containing protein</fullName>
    </recommendedName>
</protein>
<dbReference type="InterPro" id="IPR008778">
    <property type="entry name" value="Pirin_C_dom"/>
</dbReference>
<comment type="similarity">
    <text evidence="1">Belongs to the pirin family.</text>
</comment>
<name>A0A0F9YHD2_9ZZZZ</name>
<evidence type="ECO:0000259" key="3">
    <source>
        <dbReference type="Pfam" id="PF05726"/>
    </source>
</evidence>
<dbReference type="CDD" id="cd02909">
    <property type="entry name" value="cupin_pirin_N"/>
    <property type="match status" value="1"/>
</dbReference>
<evidence type="ECO:0008006" key="5">
    <source>
        <dbReference type="Google" id="ProtNLM"/>
    </source>
</evidence>
<dbReference type="EMBL" id="LAZR01000025">
    <property type="protein sequence ID" value="KKO03769.1"/>
    <property type="molecule type" value="Genomic_DNA"/>
</dbReference>
<dbReference type="InterPro" id="IPR012093">
    <property type="entry name" value="Pirin"/>
</dbReference>
<dbReference type="AlphaFoldDB" id="A0A0F9YHD2"/>
<dbReference type="InterPro" id="IPR011051">
    <property type="entry name" value="RmlC_Cupin_sf"/>
</dbReference>
<comment type="caution">
    <text evidence="4">The sequence shown here is derived from an EMBL/GenBank/DDBJ whole genome shotgun (WGS) entry which is preliminary data.</text>
</comment>
<dbReference type="PIRSF" id="PIRSF006232">
    <property type="entry name" value="Pirin"/>
    <property type="match status" value="1"/>
</dbReference>
<dbReference type="PANTHER" id="PTHR13903:SF8">
    <property type="entry name" value="PIRIN"/>
    <property type="match status" value="1"/>
</dbReference>
<dbReference type="InterPro" id="IPR003829">
    <property type="entry name" value="Pirin_N_dom"/>
</dbReference>
<sequence>MSNQETQSQLSSSADCLNSVPSVQRITARSAEIGGTLPVNRVLPTRQRRLIGAWCFLDHAGPARFAAGEGMHVGAHPHTCLQTFTWMIEGEVLHRDSLGNEQVIRPGEVNLMTAGRGISHTEDSLPDASALHAAQLWIALPKAQGDCPPAFAHYPDLPRWTADGVEHCLLVGDYASRSSAVQVYSPLLAIDLVSAQGGPLALQLNPQFEHGILLLDGELSIGTEVFSENQLGYIGCGHEELKVHLAPGCHAILLGGEPFADEILMFWNFVGYNKAQIAQAWRDWQAGDARFGRVPGYTGQPLAAPALPWRG</sequence>
<dbReference type="InterPro" id="IPR014710">
    <property type="entry name" value="RmlC-like_jellyroll"/>
</dbReference>
<gene>
    <name evidence="4" type="ORF">LCGC14_0091960</name>
</gene>